<comment type="caution">
    <text evidence="1">The sequence shown here is derived from an EMBL/GenBank/DDBJ whole genome shotgun (WGS) entry which is preliminary data.</text>
</comment>
<organism evidence="1 2">
    <name type="scientific">Microbispora corallina</name>
    <dbReference type="NCBI Taxonomy" id="83302"/>
    <lineage>
        <taxon>Bacteria</taxon>
        <taxon>Bacillati</taxon>
        <taxon>Actinomycetota</taxon>
        <taxon>Actinomycetes</taxon>
        <taxon>Streptosporangiales</taxon>
        <taxon>Streptosporangiaceae</taxon>
        <taxon>Microbispora</taxon>
    </lineage>
</organism>
<proteinExistence type="predicted"/>
<dbReference type="Proteomes" id="UP000603904">
    <property type="component" value="Unassembled WGS sequence"/>
</dbReference>
<dbReference type="EMBL" id="BOOC01000009">
    <property type="protein sequence ID" value="GIH39639.1"/>
    <property type="molecule type" value="Genomic_DNA"/>
</dbReference>
<reference evidence="1 2" key="1">
    <citation type="submission" date="2021-01" db="EMBL/GenBank/DDBJ databases">
        <title>Whole genome shotgun sequence of Microbispora corallina NBRC 16416.</title>
        <authorList>
            <person name="Komaki H."/>
            <person name="Tamura T."/>
        </authorList>
    </citation>
    <scope>NUCLEOTIDE SEQUENCE [LARGE SCALE GENOMIC DNA]</scope>
    <source>
        <strain evidence="1 2">NBRC 16416</strain>
    </source>
</reference>
<evidence type="ECO:0000313" key="2">
    <source>
        <dbReference type="Proteomes" id="UP000603904"/>
    </source>
</evidence>
<keyword evidence="2" id="KW-1185">Reference proteome</keyword>
<name>A0ABQ4FXU5_9ACTN</name>
<protein>
    <submittedName>
        <fullName evidence="1">Uncharacterized protein</fullName>
    </submittedName>
</protein>
<evidence type="ECO:0000313" key="1">
    <source>
        <dbReference type="EMBL" id="GIH39639.1"/>
    </source>
</evidence>
<sequence length="69" mass="7040">MNLSTKSTPLAEASAYAGEATVMAAPAAKTAAPVAAAKASRKPFLMVTPNIGKIEGKVGFEHRSLVGRV</sequence>
<gene>
    <name evidence="1" type="ORF">Mco01_26390</name>
</gene>
<accession>A0ABQ4FXU5</accession>